<dbReference type="PANTHER" id="PTHR43630:SF1">
    <property type="entry name" value="POLY-BETA-1,6-N-ACETYL-D-GLUCOSAMINE SYNTHASE"/>
    <property type="match status" value="1"/>
</dbReference>
<dbReference type="CDD" id="cd02525">
    <property type="entry name" value="Succinoglycan_BP_ExoA"/>
    <property type="match status" value="1"/>
</dbReference>
<sequence>MKTVSVVIPCRNEREYISKCLDSFINQTYDKRYYEVLVCDGMSTDGTREIVKEYVKKYSFIKLINNEGLTAPKAMNIGIKNSKADILIIFSAHAFAKEDFIEQNVKLLDNKEIGCVGGPIETINNDKKGKAISLAMSSPFGVGNALFRYSTQERFVDTVPFAAYRREVLDEVGYFDEELVRNQDDEINLRVSKAGYKILLSLKIKSWYYARSSYRKLWKQYFQYGFWKVRVMQKHGKPASLRHLVPLIFILVNILGIIFGLINKIIFYLWFFQALLYLVCDIFFSVRVSKNDRGLIKYVIPTFPILHIGYGLGFLEGLFVFYILKSKRIMEKNTKLSR</sequence>
<evidence type="ECO:0000313" key="6">
    <source>
        <dbReference type="EMBL" id="CDF57748.1"/>
    </source>
</evidence>
<feature type="transmembrane region" description="Helical" evidence="4">
    <location>
        <begin position="298"/>
        <end position="324"/>
    </location>
</feature>
<dbReference type="InterPro" id="IPR001173">
    <property type="entry name" value="Glyco_trans_2-like"/>
</dbReference>
<dbReference type="RefSeq" id="WP_018661182.1">
    <property type="nucleotide sequence ID" value="NZ_HF952018.1"/>
</dbReference>
<dbReference type="SUPFAM" id="SSF53448">
    <property type="entry name" value="Nucleotide-diphospho-sugar transferases"/>
    <property type="match status" value="1"/>
</dbReference>
<feature type="domain" description="Glycosyltransferase 2-like" evidence="5">
    <location>
        <begin position="5"/>
        <end position="172"/>
    </location>
</feature>
<dbReference type="PANTHER" id="PTHR43630">
    <property type="entry name" value="POLY-BETA-1,6-N-ACETYL-D-GLUCOSAMINE SYNTHASE"/>
    <property type="match status" value="1"/>
</dbReference>
<dbReference type="HOGENOM" id="CLU_025996_19_0_9"/>
<evidence type="ECO:0000256" key="4">
    <source>
        <dbReference type="SAM" id="Phobius"/>
    </source>
</evidence>
<dbReference type="GO" id="GO:0016757">
    <property type="term" value="F:glycosyltransferase activity"/>
    <property type="evidence" value="ECO:0007669"/>
    <property type="project" value="UniProtKB-KW"/>
</dbReference>
<keyword evidence="7" id="KW-1185">Reference proteome</keyword>
<keyword evidence="4" id="KW-0472">Membrane</keyword>
<proteinExistence type="inferred from homology"/>
<feature type="transmembrane region" description="Helical" evidence="4">
    <location>
        <begin position="244"/>
        <end position="262"/>
    </location>
</feature>
<organism evidence="6 7">
    <name type="scientific">Thermobrachium celere DSM 8682</name>
    <dbReference type="NCBI Taxonomy" id="941824"/>
    <lineage>
        <taxon>Bacteria</taxon>
        <taxon>Bacillati</taxon>
        <taxon>Bacillota</taxon>
        <taxon>Clostridia</taxon>
        <taxon>Eubacteriales</taxon>
        <taxon>Clostridiaceae</taxon>
        <taxon>Thermobrachium</taxon>
    </lineage>
</organism>
<dbReference type="AlphaFoldDB" id="R7RR21"/>
<evidence type="ECO:0000313" key="7">
    <source>
        <dbReference type="Proteomes" id="UP000014923"/>
    </source>
</evidence>
<dbReference type="Pfam" id="PF00535">
    <property type="entry name" value="Glycos_transf_2"/>
    <property type="match status" value="1"/>
</dbReference>
<gene>
    <name evidence="6" type="ORF">TCEL_01662</name>
</gene>
<reference evidence="6" key="1">
    <citation type="submission" date="2013-03" db="EMBL/GenBank/DDBJ databases">
        <title>Draft genome sequence of the hydrogen-ethanol-producing anaerobic alkalithermophilic Caloramator celere.</title>
        <authorList>
            <person name="Ciranna A."/>
            <person name="Larjo A."/>
            <person name="Kivisto A."/>
            <person name="Santala V."/>
            <person name="Roos C."/>
            <person name="Karp M."/>
        </authorList>
    </citation>
    <scope>NUCLEOTIDE SEQUENCE [LARGE SCALE GENOMIC DNA]</scope>
    <source>
        <strain evidence="6">DSM 8682</strain>
    </source>
</reference>
<evidence type="ECO:0000259" key="5">
    <source>
        <dbReference type="Pfam" id="PF00535"/>
    </source>
</evidence>
<dbReference type="Gene3D" id="3.90.550.10">
    <property type="entry name" value="Spore Coat Polysaccharide Biosynthesis Protein SpsA, Chain A"/>
    <property type="match status" value="1"/>
</dbReference>
<dbReference type="Proteomes" id="UP000014923">
    <property type="component" value="Unassembled WGS sequence"/>
</dbReference>
<keyword evidence="2" id="KW-0328">Glycosyltransferase</keyword>
<accession>R7RR21</accession>
<keyword evidence="3" id="KW-0808">Transferase</keyword>
<keyword evidence="4" id="KW-1133">Transmembrane helix</keyword>
<dbReference type="InterPro" id="IPR029044">
    <property type="entry name" value="Nucleotide-diphossugar_trans"/>
</dbReference>
<comment type="caution">
    <text evidence="6">The sequence shown here is derived from an EMBL/GenBank/DDBJ whole genome shotgun (WGS) entry which is preliminary data.</text>
</comment>
<feature type="transmembrane region" description="Helical" evidence="4">
    <location>
        <begin position="268"/>
        <end position="286"/>
    </location>
</feature>
<comment type="similarity">
    <text evidence="1">Belongs to the glycosyltransferase 2 family.</text>
</comment>
<evidence type="ECO:0000256" key="3">
    <source>
        <dbReference type="ARBA" id="ARBA00022679"/>
    </source>
</evidence>
<evidence type="ECO:0000256" key="2">
    <source>
        <dbReference type="ARBA" id="ARBA00022676"/>
    </source>
</evidence>
<evidence type="ECO:0000256" key="1">
    <source>
        <dbReference type="ARBA" id="ARBA00006739"/>
    </source>
</evidence>
<protein>
    <submittedName>
        <fullName evidence="6">Succinoglycan biosynthesis protein exoA</fullName>
    </submittedName>
</protein>
<dbReference type="OrthoDB" id="9766971at2"/>
<keyword evidence="4" id="KW-0812">Transmembrane</keyword>
<dbReference type="eggNOG" id="COG1215">
    <property type="taxonomic scope" value="Bacteria"/>
</dbReference>
<dbReference type="EMBL" id="CAVN010000090">
    <property type="protein sequence ID" value="CDF57748.1"/>
    <property type="molecule type" value="Genomic_DNA"/>
</dbReference>
<name>R7RR21_9CLOT</name>